<feature type="signal peptide" evidence="1">
    <location>
        <begin position="1"/>
        <end position="19"/>
    </location>
</feature>
<keyword evidence="3" id="KW-1185">Reference proteome</keyword>
<feature type="chain" id="PRO_5047402921" evidence="1">
    <location>
        <begin position="20"/>
        <end position="87"/>
    </location>
</feature>
<name>A0ABQ9IWV1_9CUCU</name>
<evidence type="ECO:0000313" key="3">
    <source>
        <dbReference type="Proteomes" id="UP001162164"/>
    </source>
</evidence>
<organism evidence="2 3">
    <name type="scientific">Molorchus minor</name>
    <dbReference type="NCBI Taxonomy" id="1323400"/>
    <lineage>
        <taxon>Eukaryota</taxon>
        <taxon>Metazoa</taxon>
        <taxon>Ecdysozoa</taxon>
        <taxon>Arthropoda</taxon>
        <taxon>Hexapoda</taxon>
        <taxon>Insecta</taxon>
        <taxon>Pterygota</taxon>
        <taxon>Neoptera</taxon>
        <taxon>Endopterygota</taxon>
        <taxon>Coleoptera</taxon>
        <taxon>Polyphaga</taxon>
        <taxon>Cucujiformia</taxon>
        <taxon>Chrysomeloidea</taxon>
        <taxon>Cerambycidae</taxon>
        <taxon>Lamiinae</taxon>
        <taxon>Monochamini</taxon>
        <taxon>Molorchus</taxon>
    </lineage>
</organism>
<evidence type="ECO:0000313" key="2">
    <source>
        <dbReference type="EMBL" id="KAJ8968095.1"/>
    </source>
</evidence>
<protein>
    <submittedName>
        <fullName evidence="2">Uncharacterized protein</fullName>
    </submittedName>
</protein>
<comment type="caution">
    <text evidence="2">The sequence shown here is derived from an EMBL/GenBank/DDBJ whole genome shotgun (WGS) entry which is preliminary data.</text>
</comment>
<accession>A0ABQ9IWV1</accession>
<proteinExistence type="predicted"/>
<dbReference type="Proteomes" id="UP001162164">
    <property type="component" value="Unassembled WGS sequence"/>
</dbReference>
<dbReference type="EMBL" id="JAPWTJ010002065">
    <property type="protein sequence ID" value="KAJ8968095.1"/>
    <property type="molecule type" value="Genomic_DNA"/>
</dbReference>
<reference evidence="2" key="1">
    <citation type="journal article" date="2023" name="Insect Mol. Biol.">
        <title>Genome sequencing provides insights into the evolution of gene families encoding plant cell wall-degrading enzymes in longhorned beetles.</title>
        <authorList>
            <person name="Shin N.R."/>
            <person name="Okamura Y."/>
            <person name="Kirsch R."/>
            <person name="Pauchet Y."/>
        </authorList>
    </citation>
    <scope>NUCLEOTIDE SEQUENCE</scope>
    <source>
        <strain evidence="2">MMC_N1</strain>
    </source>
</reference>
<keyword evidence="1" id="KW-0732">Signal</keyword>
<evidence type="ECO:0000256" key="1">
    <source>
        <dbReference type="SAM" id="SignalP"/>
    </source>
</evidence>
<sequence>MQLWLKILTEVLFIPIIVSTGLLRQDDPTQRGFGMNFLIQTVVQAVMMTRNYKVQSIYELKLEFILILYIVVPRPRIRHYIENVIDA</sequence>
<gene>
    <name evidence="2" type="ORF">NQ317_005971</name>
</gene>